<dbReference type="Pfam" id="PF11162">
    <property type="entry name" value="DUF2946"/>
    <property type="match status" value="1"/>
</dbReference>
<dbReference type="EMBL" id="CP051152">
    <property type="protein sequence ID" value="QJQ06745.1"/>
    <property type="molecule type" value="Genomic_DNA"/>
</dbReference>
<dbReference type="KEGG" id="upi:EJG51_013835"/>
<proteinExistence type="predicted"/>
<sequence length="142" mass="15524">MKSLSRYHRVSLSWIAIVAILFNTLMPMMSHAMEAAAGKPRAHQSPWIELCSVSGSSWVRLAADGSILEQVQRKPVDAPVSAHSAHCDYCLTHANSFGLPPSSPQVSSDAKLFARLAFSIHRRIYRHVAWLAPAVRAPPSPG</sequence>
<name>A0A6M4A6F9_9BURK</name>
<reference evidence="1 2" key="1">
    <citation type="journal article" date="2019" name="Int. J. Syst. Evol. Microbiol.">
        <title>Undibacterium piscinae sp. nov., isolated from Korean shiner intestine.</title>
        <authorList>
            <person name="Lee S.Y."/>
            <person name="Kang W."/>
            <person name="Kim P.S."/>
            <person name="Kim H.S."/>
            <person name="Sung H."/>
            <person name="Shin N.R."/>
            <person name="Whon T.W."/>
            <person name="Yun J.H."/>
            <person name="Lee J.Y."/>
            <person name="Lee J.Y."/>
            <person name="Jung M.J."/>
            <person name="Jeong Y.S."/>
            <person name="Tak E.J."/>
            <person name="Han J.E."/>
            <person name="Hyun D.W."/>
            <person name="Kang M.S."/>
            <person name="Lee K.E."/>
            <person name="Lee B.H."/>
            <person name="Bae J.W."/>
        </authorList>
    </citation>
    <scope>NUCLEOTIDE SEQUENCE [LARGE SCALE GENOMIC DNA]</scope>
    <source>
        <strain evidence="1 2">S11R28</strain>
    </source>
</reference>
<accession>A0A6M4A6F9</accession>
<dbReference type="OrthoDB" id="8536886at2"/>
<gene>
    <name evidence="1" type="ORF">EJG51_013835</name>
</gene>
<keyword evidence="2" id="KW-1185">Reference proteome</keyword>
<organism evidence="1 2">
    <name type="scientific">Undibacterium piscinae</name>
    <dbReference type="NCBI Taxonomy" id="2495591"/>
    <lineage>
        <taxon>Bacteria</taxon>
        <taxon>Pseudomonadati</taxon>
        <taxon>Pseudomonadota</taxon>
        <taxon>Betaproteobacteria</taxon>
        <taxon>Burkholderiales</taxon>
        <taxon>Oxalobacteraceae</taxon>
        <taxon>Undibacterium</taxon>
    </lineage>
</organism>
<dbReference type="AlphaFoldDB" id="A0A6M4A6F9"/>
<evidence type="ECO:0000313" key="1">
    <source>
        <dbReference type="EMBL" id="QJQ06745.1"/>
    </source>
</evidence>
<dbReference type="InterPro" id="IPR021333">
    <property type="entry name" value="DUF2946"/>
</dbReference>
<evidence type="ECO:0000313" key="2">
    <source>
        <dbReference type="Proteomes" id="UP000274350"/>
    </source>
</evidence>
<protein>
    <submittedName>
        <fullName evidence="1">DUF2946 domain-containing protein</fullName>
    </submittedName>
</protein>
<dbReference type="Proteomes" id="UP000274350">
    <property type="component" value="Chromosome"/>
</dbReference>